<evidence type="ECO:0000313" key="2">
    <source>
        <dbReference type="EMBL" id="KZP21936.1"/>
    </source>
</evidence>
<proteinExistence type="predicted"/>
<gene>
    <name evidence="2" type="ORF">FIBSPDRAFT_494919</name>
</gene>
<feature type="region of interest" description="Disordered" evidence="1">
    <location>
        <begin position="61"/>
        <end position="140"/>
    </location>
</feature>
<organism evidence="2 3">
    <name type="scientific">Athelia psychrophila</name>
    <dbReference type="NCBI Taxonomy" id="1759441"/>
    <lineage>
        <taxon>Eukaryota</taxon>
        <taxon>Fungi</taxon>
        <taxon>Dikarya</taxon>
        <taxon>Basidiomycota</taxon>
        <taxon>Agaricomycotina</taxon>
        <taxon>Agaricomycetes</taxon>
        <taxon>Agaricomycetidae</taxon>
        <taxon>Atheliales</taxon>
        <taxon>Atheliaceae</taxon>
        <taxon>Athelia</taxon>
    </lineage>
</organism>
<protein>
    <submittedName>
        <fullName evidence="2">Uncharacterized protein</fullName>
    </submittedName>
</protein>
<dbReference type="EMBL" id="KV417543">
    <property type="protein sequence ID" value="KZP21936.1"/>
    <property type="molecule type" value="Genomic_DNA"/>
</dbReference>
<feature type="region of interest" description="Disordered" evidence="1">
    <location>
        <begin position="251"/>
        <end position="284"/>
    </location>
</feature>
<accession>A0A166KIC6</accession>
<sequence length="284" mass="30208">MYAVLTRISTILEADQNKTDAADNVGVYYVGTPTLQHNLKRTDASVQPVSSLNTAFLAPEHSISSGDHASPVPDPPSRPPATSMAVDPGPVRSLALDSPSVTKSKSKATSAGTFPPLGLASPTSTAFPSPRSTPGPVTAPAKSLFLRTPFDTRLTYAALAEHPHWFLDRADFAPDGPALPRALCPRGEGEACYGDDKGRYEGKFGQEYSNEPIRLRCPFCRKSMTGGGGEGKEVRARWESHVVEQHGVTVDGEGAHLKANKEKVREKGSEGEGYPLQCHNASGG</sequence>
<name>A0A166KIC6_9AGAM</name>
<dbReference type="OrthoDB" id="3324327at2759"/>
<dbReference type="Proteomes" id="UP000076532">
    <property type="component" value="Unassembled WGS sequence"/>
</dbReference>
<keyword evidence="3" id="KW-1185">Reference proteome</keyword>
<evidence type="ECO:0000313" key="3">
    <source>
        <dbReference type="Proteomes" id="UP000076532"/>
    </source>
</evidence>
<reference evidence="2 3" key="1">
    <citation type="journal article" date="2016" name="Mol. Biol. Evol.">
        <title>Comparative Genomics of Early-Diverging Mushroom-Forming Fungi Provides Insights into the Origins of Lignocellulose Decay Capabilities.</title>
        <authorList>
            <person name="Nagy L.G."/>
            <person name="Riley R."/>
            <person name="Tritt A."/>
            <person name="Adam C."/>
            <person name="Daum C."/>
            <person name="Floudas D."/>
            <person name="Sun H."/>
            <person name="Yadav J.S."/>
            <person name="Pangilinan J."/>
            <person name="Larsson K.H."/>
            <person name="Matsuura K."/>
            <person name="Barry K."/>
            <person name="Labutti K."/>
            <person name="Kuo R."/>
            <person name="Ohm R.A."/>
            <person name="Bhattacharya S.S."/>
            <person name="Shirouzu T."/>
            <person name="Yoshinaga Y."/>
            <person name="Martin F.M."/>
            <person name="Grigoriev I.V."/>
            <person name="Hibbett D.S."/>
        </authorList>
    </citation>
    <scope>NUCLEOTIDE SEQUENCE [LARGE SCALE GENOMIC DNA]</scope>
    <source>
        <strain evidence="2 3">CBS 109695</strain>
    </source>
</reference>
<evidence type="ECO:0000256" key="1">
    <source>
        <dbReference type="SAM" id="MobiDB-lite"/>
    </source>
</evidence>
<dbReference type="AlphaFoldDB" id="A0A166KIC6"/>
<feature type="compositionally biased region" description="Basic and acidic residues" evidence="1">
    <location>
        <begin position="253"/>
        <end position="270"/>
    </location>
</feature>
<feature type="compositionally biased region" description="Polar residues" evidence="1">
    <location>
        <begin position="121"/>
        <end position="132"/>
    </location>
</feature>